<dbReference type="RefSeq" id="WP_275307124.1">
    <property type="nucleotide sequence ID" value="NZ_CP095749.1"/>
</dbReference>
<evidence type="ECO:0008006" key="3">
    <source>
        <dbReference type="Google" id="ProtNLM"/>
    </source>
</evidence>
<accession>A0ABY8A3P6</accession>
<protein>
    <recommendedName>
        <fullName evidence="3">Immunity protein 49</fullName>
    </recommendedName>
</protein>
<gene>
    <name evidence="1" type="ORF">MOV08_10050</name>
</gene>
<proteinExistence type="predicted"/>
<evidence type="ECO:0000313" key="2">
    <source>
        <dbReference type="Proteomes" id="UP001218629"/>
    </source>
</evidence>
<keyword evidence="2" id="KW-1185">Reference proteome</keyword>
<organism evidence="1 2">
    <name type="scientific">Streptomyces yunnanensis</name>
    <dbReference type="NCBI Taxonomy" id="156453"/>
    <lineage>
        <taxon>Bacteria</taxon>
        <taxon>Bacillati</taxon>
        <taxon>Actinomycetota</taxon>
        <taxon>Actinomycetes</taxon>
        <taxon>Kitasatosporales</taxon>
        <taxon>Streptomycetaceae</taxon>
        <taxon>Streptomyces</taxon>
    </lineage>
</organism>
<dbReference type="Proteomes" id="UP001218629">
    <property type="component" value="Chromosome"/>
</dbReference>
<sequence>MNCGDIEQARRWLEAQGVRQVSDGVWAEGGVPAGTLTSSEVAHTWTSVALEERGRDAAARLRLAFGLLDLLGEYWVTCEIRAALKDNRDPLPAEAFWAGYRHRLEAPDEPEAVIYSLWVDWFEDPATAEAAFAEVVGHDLAEILDGTALAGIAGGPLFRRARRVLCASGPVSWPVKYPVYRTAATFPELQPAVFRAILGSYHDFYGDLEPHSALALLRQLSMPSDTEHFTALCDALEAGHTSHYLSRRLAADAGPPEAVDQTVLSERHVRGGSHVATTVTAPSVWQEAIRRAGRVGLRRRPLALRA</sequence>
<evidence type="ECO:0000313" key="1">
    <source>
        <dbReference type="EMBL" id="WEB39578.1"/>
    </source>
</evidence>
<dbReference type="EMBL" id="CP095749">
    <property type="protein sequence ID" value="WEB39578.1"/>
    <property type="molecule type" value="Genomic_DNA"/>
</dbReference>
<reference evidence="1 2" key="1">
    <citation type="submission" date="2022-03" db="EMBL/GenBank/DDBJ databases">
        <title>Streptomyces yunnanensis P86,complete genome.</title>
        <authorList>
            <person name="Chen S."/>
            <person name="Zhang Q."/>
        </authorList>
    </citation>
    <scope>NUCLEOTIDE SEQUENCE [LARGE SCALE GENOMIC DNA]</scope>
    <source>
        <strain evidence="1 2">P86</strain>
    </source>
</reference>
<name>A0ABY8A3P6_9ACTN</name>